<dbReference type="InterPro" id="IPR042185">
    <property type="entry name" value="Serpin_sf_2"/>
</dbReference>
<dbReference type="PANTHER" id="PTHR11461:SF211">
    <property type="entry name" value="GH10112P-RELATED"/>
    <property type="match status" value="1"/>
</dbReference>
<dbReference type="InterPro" id="IPR023795">
    <property type="entry name" value="Serpin_CS"/>
</dbReference>
<dbReference type="GO" id="GO:0004867">
    <property type="term" value="F:serine-type endopeptidase inhibitor activity"/>
    <property type="evidence" value="ECO:0007669"/>
    <property type="project" value="InterPro"/>
</dbReference>
<dbReference type="OrthoDB" id="9518664at2759"/>
<dbReference type="EMBL" id="CAJFCW020000002">
    <property type="protein sequence ID" value="CAG9091458.1"/>
    <property type="molecule type" value="Genomic_DNA"/>
</dbReference>
<dbReference type="AlphaFoldDB" id="A0A811K3I0"/>
<keyword evidence="5" id="KW-1185">Reference proteome</keyword>
<proteinExistence type="inferred from homology"/>
<evidence type="ECO:0000256" key="2">
    <source>
        <dbReference type="RuleBase" id="RU000411"/>
    </source>
</evidence>
<organism evidence="4 5">
    <name type="scientific">Bursaphelenchus okinawaensis</name>
    <dbReference type="NCBI Taxonomy" id="465554"/>
    <lineage>
        <taxon>Eukaryota</taxon>
        <taxon>Metazoa</taxon>
        <taxon>Ecdysozoa</taxon>
        <taxon>Nematoda</taxon>
        <taxon>Chromadorea</taxon>
        <taxon>Rhabditida</taxon>
        <taxon>Tylenchina</taxon>
        <taxon>Tylenchomorpha</taxon>
        <taxon>Aphelenchoidea</taxon>
        <taxon>Aphelenchoididae</taxon>
        <taxon>Bursaphelenchus</taxon>
    </lineage>
</organism>
<comment type="similarity">
    <text evidence="1 2">Belongs to the serpin family.</text>
</comment>
<dbReference type="Proteomes" id="UP000783686">
    <property type="component" value="Unassembled WGS sequence"/>
</dbReference>
<name>A0A811K3I0_9BILA</name>
<dbReference type="InterPro" id="IPR023796">
    <property type="entry name" value="Serpin_dom"/>
</dbReference>
<dbReference type="GO" id="GO:0005615">
    <property type="term" value="C:extracellular space"/>
    <property type="evidence" value="ECO:0007669"/>
    <property type="project" value="InterPro"/>
</dbReference>
<dbReference type="InterPro" id="IPR042178">
    <property type="entry name" value="Serpin_sf_1"/>
</dbReference>
<dbReference type="SMART" id="SM00093">
    <property type="entry name" value="SERPIN"/>
    <property type="match status" value="1"/>
</dbReference>
<evidence type="ECO:0000256" key="1">
    <source>
        <dbReference type="ARBA" id="ARBA00009500"/>
    </source>
</evidence>
<sequence>MSSELVQQSQLEFASRILKEVATTNPENVVVSPISILTVLSMVYSGAGNETKEEFNEVLGFNGEDEEWNKYFSSLLTAFNVKEKPYTLNSANKLFIKNGYDLKEGFKKTMEEYFGSEYEELDFNNTVESVGTINKYVEDNTNGKIKDLLEASSISDLTKLVVVNALYFKSAWVKKFNKDLTKDKNFFVKEDTAKTVKMMHQRDRFIYYDNDEYQLLGLPYAGNGVFLYIVLPQEKFGLDDLLKSLDGKKLSQIVGKRHKVEVKVDLPRFKINTKSKLNEAMKNIGLEKGFGQDPEFTEIAEERLKIDQLLHQVFIETNEEGSEAAAATGAVVNLLSAMPMEDPPTFIADHPFLFLVATKYNDILFSGVIRDF</sequence>
<evidence type="ECO:0000259" key="3">
    <source>
        <dbReference type="SMART" id="SM00093"/>
    </source>
</evidence>
<reference evidence="4" key="1">
    <citation type="submission" date="2020-09" db="EMBL/GenBank/DDBJ databases">
        <authorList>
            <person name="Kikuchi T."/>
        </authorList>
    </citation>
    <scope>NUCLEOTIDE SEQUENCE</scope>
    <source>
        <strain evidence="4">SH1</strain>
    </source>
</reference>
<dbReference type="Pfam" id="PF00079">
    <property type="entry name" value="Serpin"/>
    <property type="match status" value="1"/>
</dbReference>
<protein>
    <recommendedName>
        <fullName evidence="3">Serpin domain-containing protein</fullName>
    </recommendedName>
</protein>
<dbReference type="Gene3D" id="2.30.39.10">
    <property type="entry name" value="Alpha-1-antitrypsin, domain 1"/>
    <property type="match status" value="1"/>
</dbReference>
<dbReference type="InterPro" id="IPR000215">
    <property type="entry name" value="Serpin_fam"/>
</dbReference>
<dbReference type="PANTHER" id="PTHR11461">
    <property type="entry name" value="SERINE PROTEASE INHIBITOR, SERPIN"/>
    <property type="match status" value="1"/>
</dbReference>
<gene>
    <name evidence="4" type="ORF">BOKJ2_LOCUS3218</name>
</gene>
<accession>A0A811K3I0</accession>
<evidence type="ECO:0000313" key="4">
    <source>
        <dbReference type="EMBL" id="CAD5210486.1"/>
    </source>
</evidence>
<dbReference type="Proteomes" id="UP000614601">
    <property type="component" value="Unassembled WGS sequence"/>
</dbReference>
<dbReference type="SUPFAM" id="SSF56574">
    <property type="entry name" value="Serpins"/>
    <property type="match status" value="1"/>
</dbReference>
<dbReference type="PROSITE" id="PS00284">
    <property type="entry name" value="SERPIN"/>
    <property type="match status" value="1"/>
</dbReference>
<dbReference type="InterPro" id="IPR036186">
    <property type="entry name" value="Serpin_sf"/>
</dbReference>
<dbReference type="Gene3D" id="3.30.497.10">
    <property type="entry name" value="Antithrombin, subunit I, domain 2"/>
    <property type="match status" value="1"/>
</dbReference>
<evidence type="ECO:0000313" key="5">
    <source>
        <dbReference type="Proteomes" id="UP000614601"/>
    </source>
</evidence>
<comment type="caution">
    <text evidence="4">The sequence shown here is derived from an EMBL/GenBank/DDBJ whole genome shotgun (WGS) entry which is preliminary data.</text>
</comment>
<dbReference type="CDD" id="cd00172">
    <property type="entry name" value="serpin"/>
    <property type="match status" value="1"/>
</dbReference>
<feature type="domain" description="Serpin" evidence="3">
    <location>
        <begin position="15"/>
        <end position="372"/>
    </location>
</feature>
<dbReference type="EMBL" id="CAJFDH010000002">
    <property type="protein sequence ID" value="CAD5210486.1"/>
    <property type="molecule type" value="Genomic_DNA"/>
</dbReference>